<dbReference type="Pfam" id="PF03881">
    <property type="entry name" value="Fructosamin_kin"/>
    <property type="match status" value="1"/>
</dbReference>
<dbReference type="AlphaFoldDB" id="B7FVD8"/>
<dbReference type="GO" id="GO:0102193">
    <property type="term" value="F:protein-ribulosamine 3-kinase activity"/>
    <property type="evidence" value="ECO:0007669"/>
    <property type="project" value="UniProtKB-EC"/>
</dbReference>
<organism evidence="3 4">
    <name type="scientific">Phaeodactylum tricornutum (strain CCAP 1055/1)</name>
    <dbReference type="NCBI Taxonomy" id="556484"/>
    <lineage>
        <taxon>Eukaryota</taxon>
        <taxon>Sar</taxon>
        <taxon>Stramenopiles</taxon>
        <taxon>Ochrophyta</taxon>
        <taxon>Bacillariophyta</taxon>
        <taxon>Bacillariophyceae</taxon>
        <taxon>Bacillariophycidae</taxon>
        <taxon>Naviculales</taxon>
        <taxon>Phaeodactylaceae</taxon>
        <taxon>Phaeodactylum</taxon>
    </lineage>
</organism>
<dbReference type="STRING" id="556484.B7FVD8"/>
<dbReference type="PANTHER" id="PTHR12149">
    <property type="entry name" value="FRUCTOSAMINE 3 KINASE-RELATED PROTEIN"/>
    <property type="match status" value="1"/>
</dbReference>
<gene>
    <name evidence="3" type="ORF">PHATRDRAFT_26375</name>
</gene>
<dbReference type="SUPFAM" id="SSF56112">
    <property type="entry name" value="Protein kinase-like (PK-like)"/>
    <property type="match status" value="1"/>
</dbReference>
<evidence type="ECO:0000256" key="2">
    <source>
        <dbReference type="ARBA" id="ARBA00048655"/>
    </source>
</evidence>
<evidence type="ECO:0000313" key="4">
    <source>
        <dbReference type="Proteomes" id="UP000000759"/>
    </source>
</evidence>
<dbReference type="EMBL" id="CM000608">
    <property type="protein sequence ID" value="EEC49387.1"/>
    <property type="molecule type" value="Genomic_DNA"/>
</dbReference>
<dbReference type="eggNOG" id="KOG3021">
    <property type="taxonomic scope" value="Eukaryota"/>
</dbReference>
<dbReference type="EC" id="2.7.1.172" evidence="1"/>
<dbReference type="KEGG" id="pti:PHATRDRAFT_26375"/>
<accession>B7FVD8</accession>
<evidence type="ECO:0000256" key="1">
    <source>
        <dbReference type="ARBA" id="ARBA00011961"/>
    </source>
</evidence>
<dbReference type="GeneID" id="7199701"/>
<dbReference type="PaxDb" id="2850-Phatr26375"/>
<protein>
    <recommendedName>
        <fullName evidence="1">protein-ribulosamine 3-kinase</fullName>
        <ecNumber evidence="1">2.7.1.172</ecNumber>
    </recommendedName>
</protein>
<dbReference type="HOGENOM" id="CLU_036517_0_1_1"/>
<dbReference type="OrthoDB" id="5772781at2759"/>
<dbReference type="InParanoid" id="B7FVD8"/>
<dbReference type="PIRSF" id="PIRSF006221">
    <property type="entry name" value="Ketosamine-3-kinase"/>
    <property type="match status" value="1"/>
</dbReference>
<dbReference type="InterPro" id="IPR011009">
    <property type="entry name" value="Kinase-like_dom_sf"/>
</dbReference>
<reference evidence="3 4" key="1">
    <citation type="journal article" date="2008" name="Nature">
        <title>The Phaeodactylum genome reveals the evolutionary history of diatom genomes.</title>
        <authorList>
            <person name="Bowler C."/>
            <person name="Allen A.E."/>
            <person name="Badger J.H."/>
            <person name="Grimwood J."/>
            <person name="Jabbari K."/>
            <person name="Kuo A."/>
            <person name="Maheswari U."/>
            <person name="Martens C."/>
            <person name="Maumus F."/>
            <person name="Otillar R.P."/>
            <person name="Rayko E."/>
            <person name="Salamov A."/>
            <person name="Vandepoele K."/>
            <person name="Beszteri B."/>
            <person name="Gruber A."/>
            <person name="Heijde M."/>
            <person name="Katinka M."/>
            <person name="Mock T."/>
            <person name="Valentin K."/>
            <person name="Verret F."/>
            <person name="Berges J.A."/>
            <person name="Brownlee C."/>
            <person name="Cadoret J.P."/>
            <person name="Chiovitti A."/>
            <person name="Choi C.J."/>
            <person name="Coesel S."/>
            <person name="De Martino A."/>
            <person name="Detter J.C."/>
            <person name="Durkin C."/>
            <person name="Falciatore A."/>
            <person name="Fournet J."/>
            <person name="Haruta M."/>
            <person name="Huysman M.J."/>
            <person name="Jenkins B.D."/>
            <person name="Jiroutova K."/>
            <person name="Jorgensen R.E."/>
            <person name="Joubert Y."/>
            <person name="Kaplan A."/>
            <person name="Kroger N."/>
            <person name="Kroth P.G."/>
            <person name="La Roche J."/>
            <person name="Lindquist E."/>
            <person name="Lommer M."/>
            <person name="Martin-Jezequel V."/>
            <person name="Lopez P.J."/>
            <person name="Lucas S."/>
            <person name="Mangogna M."/>
            <person name="McGinnis K."/>
            <person name="Medlin L.K."/>
            <person name="Montsant A."/>
            <person name="Oudot-Le Secq M.P."/>
            <person name="Napoli C."/>
            <person name="Obornik M."/>
            <person name="Parker M.S."/>
            <person name="Petit J.L."/>
            <person name="Porcel B.M."/>
            <person name="Poulsen N."/>
            <person name="Robison M."/>
            <person name="Rychlewski L."/>
            <person name="Rynearson T.A."/>
            <person name="Schmutz J."/>
            <person name="Shapiro H."/>
            <person name="Siaut M."/>
            <person name="Stanley M."/>
            <person name="Sussman M.R."/>
            <person name="Taylor A.R."/>
            <person name="Vardi A."/>
            <person name="von Dassow P."/>
            <person name="Vyverman W."/>
            <person name="Willis A."/>
            <person name="Wyrwicz L.S."/>
            <person name="Rokhsar D.S."/>
            <person name="Weissenbach J."/>
            <person name="Armbrust E.V."/>
            <person name="Green B.R."/>
            <person name="Van de Peer Y."/>
            <person name="Grigoriev I.V."/>
        </authorList>
    </citation>
    <scope>NUCLEOTIDE SEQUENCE [LARGE SCALE GENOMIC DNA]</scope>
    <source>
        <strain evidence="3 4">CCAP 1055/1</strain>
    </source>
</reference>
<dbReference type="Gene3D" id="3.90.1200.10">
    <property type="match status" value="1"/>
</dbReference>
<dbReference type="PANTHER" id="PTHR12149:SF8">
    <property type="entry name" value="PROTEIN-RIBULOSAMINE 3-KINASE"/>
    <property type="match status" value="1"/>
</dbReference>
<sequence>MLKAEYLGVKEMSDTKTIRVPKPIALGSYKAQNKAFVVFEYLDFGGSGSQYELGQQLARMHRTTKDQGFGFHVDNTIGATRQPNVPWMKDWADFWDSHRLGHMLKLTDNGGFSASDIEKLRHKTRDLLSHQPIPSLVHGDLWGGNKSFCRDDGRVVPVIFDPATYYGDREVDIAMTYVFGGFNADFHTGYNDEWPLPVGHEKRRTVYNLYHILNHEVLFGGMYRNQARSMILEILRM</sequence>
<evidence type="ECO:0000313" key="3">
    <source>
        <dbReference type="EMBL" id="EEC49387.1"/>
    </source>
</evidence>
<proteinExistence type="predicted"/>
<comment type="catalytic activity">
    <reaction evidence="2">
        <text>N(6)-D-ribulosyl-L-lysyl-[protein] + ATP = N(6)-(3-O-phospho-D-ribulosyl)-L-lysyl-[protein] + ADP + H(+)</text>
        <dbReference type="Rhea" id="RHEA:48432"/>
        <dbReference type="Rhea" id="RHEA-COMP:12103"/>
        <dbReference type="Rhea" id="RHEA-COMP:12104"/>
        <dbReference type="ChEBI" id="CHEBI:15378"/>
        <dbReference type="ChEBI" id="CHEBI:30616"/>
        <dbReference type="ChEBI" id="CHEBI:90418"/>
        <dbReference type="ChEBI" id="CHEBI:90420"/>
        <dbReference type="ChEBI" id="CHEBI:456216"/>
        <dbReference type="EC" id="2.7.1.172"/>
    </reaction>
    <physiologicalReaction direction="left-to-right" evidence="2">
        <dbReference type="Rhea" id="RHEA:48433"/>
    </physiologicalReaction>
</comment>
<name>B7FVD8_PHATC</name>
<reference evidence="4" key="2">
    <citation type="submission" date="2008-08" db="EMBL/GenBank/DDBJ databases">
        <authorList>
            <consortium name="Diatom Consortium"/>
            <person name="Grigoriev I."/>
            <person name="Grimwood J."/>
            <person name="Kuo A."/>
            <person name="Otillar R.P."/>
            <person name="Salamov A."/>
            <person name="Detter J.C."/>
            <person name="Lindquist E."/>
            <person name="Shapiro H."/>
            <person name="Lucas S."/>
            <person name="Glavina del Rio T."/>
            <person name="Pitluck S."/>
            <person name="Rokhsar D."/>
            <person name="Bowler C."/>
        </authorList>
    </citation>
    <scope>GENOME REANNOTATION</scope>
    <source>
        <strain evidence="4">CCAP 1055/1</strain>
    </source>
</reference>
<keyword evidence="4" id="KW-1185">Reference proteome</keyword>
<dbReference type="InterPro" id="IPR016477">
    <property type="entry name" value="Fructo-/Ketosamine-3-kinase"/>
</dbReference>
<dbReference type="RefSeq" id="XP_002178689.1">
    <property type="nucleotide sequence ID" value="XM_002178653.1"/>
</dbReference>
<dbReference type="Proteomes" id="UP000000759">
    <property type="component" value="Chromosome 5"/>
</dbReference>